<feature type="region of interest" description="Disordered" evidence="1">
    <location>
        <begin position="1"/>
        <end position="56"/>
    </location>
</feature>
<feature type="compositionally biased region" description="Low complexity" evidence="1">
    <location>
        <begin position="33"/>
        <end position="52"/>
    </location>
</feature>
<gene>
    <name evidence="2" type="ORF">PLXY2_LOCUS4487</name>
</gene>
<comment type="caution">
    <text evidence="2">The sequence shown here is derived from an EMBL/GenBank/DDBJ whole genome shotgun (WGS) entry which is preliminary data.</text>
</comment>
<proteinExistence type="predicted"/>
<evidence type="ECO:0000313" key="2">
    <source>
        <dbReference type="EMBL" id="CAG9110354.1"/>
    </source>
</evidence>
<name>A0A8S4E5G9_PLUXY</name>
<dbReference type="AlphaFoldDB" id="A0A8S4E5G9"/>
<protein>
    <submittedName>
        <fullName evidence="2">(diamondback moth) hypothetical protein</fullName>
    </submittedName>
</protein>
<reference evidence="2" key="1">
    <citation type="submission" date="2020-11" db="EMBL/GenBank/DDBJ databases">
        <authorList>
            <person name="Whiteford S."/>
        </authorList>
    </citation>
    <scope>NUCLEOTIDE SEQUENCE</scope>
</reference>
<organism evidence="2 3">
    <name type="scientific">Plutella xylostella</name>
    <name type="common">Diamondback moth</name>
    <name type="synonym">Plutella maculipennis</name>
    <dbReference type="NCBI Taxonomy" id="51655"/>
    <lineage>
        <taxon>Eukaryota</taxon>
        <taxon>Metazoa</taxon>
        <taxon>Ecdysozoa</taxon>
        <taxon>Arthropoda</taxon>
        <taxon>Hexapoda</taxon>
        <taxon>Insecta</taxon>
        <taxon>Pterygota</taxon>
        <taxon>Neoptera</taxon>
        <taxon>Endopterygota</taxon>
        <taxon>Lepidoptera</taxon>
        <taxon>Glossata</taxon>
        <taxon>Ditrysia</taxon>
        <taxon>Yponomeutoidea</taxon>
        <taxon>Plutellidae</taxon>
        <taxon>Plutella</taxon>
    </lineage>
</organism>
<dbReference type="EMBL" id="CAJHNJ030000012">
    <property type="protein sequence ID" value="CAG9110354.1"/>
    <property type="molecule type" value="Genomic_DNA"/>
</dbReference>
<evidence type="ECO:0000256" key="1">
    <source>
        <dbReference type="SAM" id="MobiDB-lite"/>
    </source>
</evidence>
<dbReference type="Proteomes" id="UP000653454">
    <property type="component" value="Unassembled WGS sequence"/>
</dbReference>
<feature type="compositionally biased region" description="Low complexity" evidence="1">
    <location>
        <begin position="1"/>
        <end position="16"/>
    </location>
</feature>
<feature type="compositionally biased region" description="Polar residues" evidence="1">
    <location>
        <begin position="20"/>
        <end position="32"/>
    </location>
</feature>
<sequence length="93" mass="10007">MFTSPASYPTPSASSPLAQWGSTRRNENIQVKRQTGTAATAAARAQRRATGTKPGRHYLMQIMRPSSFTELGSLAARKTAQNSLTSEAPITAR</sequence>
<accession>A0A8S4E5G9</accession>
<keyword evidence="3" id="KW-1185">Reference proteome</keyword>
<evidence type="ECO:0000313" key="3">
    <source>
        <dbReference type="Proteomes" id="UP000653454"/>
    </source>
</evidence>